<dbReference type="InterPro" id="IPR013154">
    <property type="entry name" value="ADH-like_N"/>
</dbReference>
<dbReference type="InterPro" id="IPR011032">
    <property type="entry name" value="GroES-like_sf"/>
</dbReference>
<dbReference type="RefSeq" id="WP_279528593.1">
    <property type="nucleotide sequence ID" value="NZ_CP122312.1"/>
</dbReference>
<evidence type="ECO:0000256" key="1">
    <source>
        <dbReference type="ARBA" id="ARBA00022857"/>
    </source>
</evidence>
<evidence type="ECO:0000259" key="2">
    <source>
        <dbReference type="SMART" id="SM00829"/>
    </source>
</evidence>
<dbReference type="Pfam" id="PF08240">
    <property type="entry name" value="ADH_N"/>
    <property type="match status" value="1"/>
</dbReference>
<dbReference type="Gene3D" id="3.40.50.720">
    <property type="entry name" value="NAD(P)-binding Rossmann-like Domain"/>
    <property type="match status" value="1"/>
</dbReference>
<dbReference type="GO" id="GO:0043168">
    <property type="term" value="F:anion binding"/>
    <property type="evidence" value="ECO:0007669"/>
    <property type="project" value="UniProtKB-ARBA"/>
</dbReference>
<organism evidence="3 4">
    <name type="scientific">Halospeciosus flavus</name>
    <dbReference type="NCBI Taxonomy" id="3032283"/>
    <lineage>
        <taxon>Archaea</taxon>
        <taxon>Methanobacteriati</taxon>
        <taxon>Methanobacteriota</taxon>
        <taxon>Stenosarchaea group</taxon>
        <taxon>Halobacteria</taxon>
        <taxon>Halobacteriales</taxon>
        <taxon>Halobacteriaceae</taxon>
        <taxon>Halospeciosus</taxon>
    </lineage>
</organism>
<evidence type="ECO:0000313" key="4">
    <source>
        <dbReference type="Proteomes" id="UP001596447"/>
    </source>
</evidence>
<dbReference type="AlphaFoldDB" id="A0ABD5Z0F1"/>
<dbReference type="EMBL" id="JBHTAR010000011">
    <property type="protein sequence ID" value="MFC7198635.1"/>
    <property type="molecule type" value="Genomic_DNA"/>
</dbReference>
<dbReference type="Pfam" id="PF13602">
    <property type="entry name" value="ADH_zinc_N_2"/>
    <property type="match status" value="1"/>
</dbReference>
<keyword evidence="1" id="KW-0521">NADP</keyword>
<dbReference type="Gene3D" id="3.90.180.10">
    <property type="entry name" value="Medium-chain alcohol dehydrogenases, catalytic domain"/>
    <property type="match status" value="1"/>
</dbReference>
<dbReference type="InterPro" id="IPR051603">
    <property type="entry name" value="Zinc-ADH_QOR/CCCR"/>
</dbReference>
<dbReference type="SMART" id="SM00829">
    <property type="entry name" value="PKS_ER"/>
    <property type="match status" value="1"/>
</dbReference>
<dbReference type="PANTHER" id="PTHR44154">
    <property type="entry name" value="QUINONE OXIDOREDUCTASE"/>
    <property type="match status" value="1"/>
</dbReference>
<dbReference type="GO" id="GO:0030554">
    <property type="term" value="F:adenyl nucleotide binding"/>
    <property type="evidence" value="ECO:0007669"/>
    <property type="project" value="UniProtKB-ARBA"/>
</dbReference>
<evidence type="ECO:0000313" key="3">
    <source>
        <dbReference type="EMBL" id="MFC7198635.1"/>
    </source>
</evidence>
<dbReference type="InterPro" id="IPR020843">
    <property type="entry name" value="ER"/>
</dbReference>
<dbReference type="SUPFAM" id="SSF50129">
    <property type="entry name" value="GroES-like"/>
    <property type="match status" value="1"/>
</dbReference>
<sequence length="343" mass="35977">MTDLPDTMEAQVIEGFGDPDVFETAELERPTAEPNHVVVRVEATSVNPVDHKIRSGELPDVAPDFPAVLHGDVAGTVVSVGEGVEEFAVGDEVYGCPGGVAGTGGALAEYVLADAASLAHKPDSLSMREAAALPLVTITAWDGLVTRADVQPGDSVLVYGGTGGVGHVAVQLADHRGGVVHATGSTAEKRDLARDLGANHAIDYRTKSVEEYVDEYTDGEGFDVVYDTVGTGGDNLETAFEAAGLKGHVLSTVAHGEVDVDPVHVKALSFDVVFMLVPLLHDDRAGRAYHGDLLERVATLVDAGELEPLLDDEEFTFDAEGVAAAHRRLASGEHVGKVTISRE</sequence>
<dbReference type="InterPro" id="IPR036291">
    <property type="entry name" value="NAD(P)-bd_dom_sf"/>
</dbReference>
<name>A0ABD5Z0F1_9EURY</name>
<proteinExistence type="predicted"/>
<gene>
    <name evidence="3" type="ORF">ACFQJ9_04230</name>
</gene>
<dbReference type="GO" id="GO:0044281">
    <property type="term" value="P:small molecule metabolic process"/>
    <property type="evidence" value="ECO:0007669"/>
    <property type="project" value="UniProtKB-ARBA"/>
</dbReference>
<accession>A0ABD5Z0F1</accession>
<comment type="caution">
    <text evidence="3">The sequence shown here is derived from an EMBL/GenBank/DDBJ whole genome shotgun (WGS) entry which is preliminary data.</text>
</comment>
<dbReference type="GO" id="GO:0016616">
    <property type="term" value="F:oxidoreductase activity, acting on the CH-OH group of donors, NAD or NADP as acceptor"/>
    <property type="evidence" value="ECO:0007669"/>
    <property type="project" value="UniProtKB-ARBA"/>
</dbReference>
<feature type="domain" description="Enoyl reductase (ER)" evidence="2">
    <location>
        <begin position="17"/>
        <end position="340"/>
    </location>
</feature>
<dbReference type="SUPFAM" id="SSF51735">
    <property type="entry name" value="NAD(P)-binding Rossmann-fold domains"/>
    <property type="match status" value="1"/>
</dbReference>
<dbReference type="CDD" id="cd08272">
    <property type="entry name" value="MDR6"/>
    <property type="match status" value="1"/>
</dbReference>
<dbReference type="Proteomes" id="UP001596447">
    <property type="component" value="Unassembled WGS sequence"/>
</dbReference>
<keyword evidence="4" id="KW-1185">Reference proteome</keyword>
<reference evidence="3 4" key="1">
    <citation type="journal article" date="2019" name="Int. J. Syst. Evol. Microbiol.">
        <title>The Global Catalogue of Microorganisms (GCM) 10K type strain sequencing project: providing services to taxonomists for standard genome sequencing and annotation.</title>
        <authorList>
            <consortium name="The Broad Institute Genomics Platform"/>
            <consortium name="The Broad Institute Genome Sequencing Center for Infectious Disease"/>
            <person name="Wu L."/>
            <person name="Ma J."/>
        </authorList>
    </citation>
    <scope>NUCLEOTIDE SEQUENCE [LARGE SCALE GENOMIC DNA]</scope>
    <source>
        <strain evidence="3 4">XZGYJ-43</strain>
    </source>
</reference>
<dbReference type="PANTHER" id="PTHR44154:SF1">
    <property type="entry name" value="QUINONE OXIDOREDUCTASE"/>
    <property type="match status" value="1"/>
</dbReference>
<protein>
    <submittedName>
        <fullName evidence="3">Zinc-dependent alcohol dehydrogenase family protein</fullName>
    </submittedName>
</protein>